<dbReference type="SUPFAM" id="SSF49354">
    <property type="entry name" value="PapD-like"/>
    <property type="match status" value="1"/>
</dbReference>
<dbReference type="Gene3D" id="2.60.40.10">
    <property type="entry name" value="Immunoglobulins"/>
    <property type="match status" value="1"/>
</dbReference>
<keyword evidence="3" id="KW-1185">Reference proteome</keyword>
<evidence type="ECO:0000313" key="3">
    <source>
        <dbReference type="Proteomes" id="UP000261520"/>
    </source>
</evidence>
<proteinExistence type="predicted"/>
<evidence type="ECO:0000313" key="2">
    <source>
        <dbReference type="Ensembl" id="ENSPMGP00000017449.1"/>
    </source>
</evidence>
<dbReference type="InterPro" id="IPR008962">
    <property type="entry name" value="PapD-like_sf"/>
</dbReference>
<reference evidence="2" key="1">
    <citation type="submission" date="2025-08" db="UniProtKB">
        <authorList>
            <consortium name="Ensembl"/>
        </authorList>
    </citation>
    <scope>IDENTIFICATION</scope>
</reference>
<dbReference type="PROSITE" id="PS50202">
    <property type="entry name" value="MSP"/>
    <property type="match status" value="1"/>
</dbReference>
<protein>
    <recommendedName>
        <fullName evidence="1">MSP domain-containing protein</fullName>
    </recommendedName>
</protein>
<dbReference type="Proteomes" id="UP000261520">
    <property type="component" value="Unplaced"/>
</dbReference>
<dbReference type="InterPro" id="IPR013783">
    <property type="entry name" value="Ig-like_fold"/>
</dbReference>
<accession>A0A3B4ALH3</accession>
<dbReference type="STRING" id="409849.ENSPMGP00000017449"/>
<dbReference type="InterPro" id="IPR000535">
    <property type="entry name" value="MSP_dom"/>
</dbReference>
<feature type="domain" description="MSP" evidence="1">
    <location>
        <begin position="1"/>
        <end position="75"/>
    </location>
</feature>
<reference evidence="2" key="2">
    <citation type="submission" date="2025-09" db="UniProtKB">
        <authorList>
            <consortium name="Ensembl"/>
        </authorList>
    </citation>
    <scope>IDENTIFICATION</scope>
</reference>
<evidence type="ECO:0000259" key="1">
    <source>
        <dbReference type="PROSITE" id="PS50202"/>
    </source>
</evidence>
<organism evidence="2 3">
    <name type="scientific">Periophthalmus magnuspinnatus</name>
    <dbReference type="NCBI Taxonomy" id="409849"/>
    <lineage>
        <taxon>Eukaryota</taxon>
        <taxon>Metazoa</taxon>
        <taxon>Chordata</taxon>
        <taxon>Craniata</taxon>
        <taxon>Vertebrata</taxon>
        <taxon>Euteleostomi</taxon>
        <taxon>Actinopterygii</taxon>
        <taxon>Neopterygii</taxon>
        <taxon>Teleostei</taxon>
        <taxon>Neoteleostei</taxon>
        <taxon>Acanthomorphata</taxon>
        <taxon>Gobiaria</taxon>
        <taxon>Gobiiformes</taxon>
        <taxon>Gobioidei</taxon>
        <taxon>Gobiidae</taxon>
        <taxon>Oxudercinae</taxon>
        <taxon>Periophthalmus</taxon>
    </lineage>
</organism>
<sequence>MDRAEEVLLVEPRDPFPDLVTAKLRLTNSSDCSMYFKVVITSPSRLCVWPYSAWLTSWYFLNMANSFTIFTHLSA</sequence>
<dbReference type="Ensembl" id="ENSPMGT00000018628.1">
    <property type="protein sequence ID" value="ENSPMGP00000017449.1"/>
    <property type="gene ID" value="ENSPMGG00000014285.1"/>
</dbReference>
<name>A0A3B4ALH3_9GOBI</name>
<dbReference type="AlphaFoldDB" id="A0A3B4ALH3"/>